<feature type="transmembrane region" description="Helical" evidence="1">
    <location>
        <begin position="85"/>
        <end position="110"/>
    </location>
</feature>
<comment type="caution">
    <text evidence="2">The sequence shown here is derived from an EMBL/GenBank/DDBJ whole genome shotgun (WGS) entry which is preliminary data.</text>
</comment>
<proteinExistence type="predicted"/>
<name>A0ABR8YY07_9MICO</name>
<dbReference type="EMBL" id="JACSPO010000001">
    <property type="protein sequence ID" value="MBD8060948.1"/>
    <property type="molecule type" value="Genomic_DNA"/>
</dbReference>
<organism evidence="2 3">
    <name type="scientific">Oceanitalea stevensii</name>
    <dbReference type="NCBI Taxonomy" id="2763072"/>
    <lineage>
        <taxon>Bacteria</taxon>
        <taxon>Bacillati</taxon>
        <taxon>Actinomycetota</taxon>
        <taxon>Actinomycetes</taxon>
        <taxon>Micrococcales</taxon>
        <taxon>Bogoriellaceae</taxon>
        <taxon>Georgenia</taxon>
    </lineage>
</organism>
<reference evidence="2 3" key="1">
    <citation type="submission" date="2020-08" db="EMBL/GenBank/DDBJ databases">
        <title>A Genomic Blueprint of the Chicken Gut Microbiome.</title>
        <authorList>
            <person name="Gilroy R."/>
            <person name="Ravi A."/>
            <person name="Getino M."/>
            <person name="Pursley I."/>
            <person name="Horton D.L."/>
            <person name="Alikhan N.-F."/>
            <person name="Baker D."/>
            <person name="Gharbi K."/>
            <person name="Hall N."/>
            <person name="Watson M."/>
            <person name="Adriaenssens E.M."/>
            <person name="Foster-Nyarko E."/>
            <person name="Jarju S."/>
            <person name="Secka A."/>
            <person name="Antonio M."/>
            <person name="Oren A."/>
            <person name="Chaudhuri R."/>
            <person name="La Ragione R.M."/>
            <person name="Hildebrand F."/>
            <person name="Pallen M.J."/>
        </authorList>
    </citation>
    <scope>NUCLEOTIDE SEQUENCE [LARGE SCALE GENOMIC DNA]</scope>
    <source>
        <strain evidence="2 3">Sa1BUA1</strain>
    </source>
</reference>
<feature type="transmembrane region" description="Helical" evidence="1">
    <location>
        <begin position="26"/>
        <end position="45"/>
    </location>
</feature>
<evidence type="ECO:0000256" key="1">
    <source>
        <dbReference type="SAM" id="Phobius"/>
    </source>
</evidence>
<keyword evidence="3" id="KW-1185">Reference proteome</keyword>
<protein>
    <submittedName>
        <fullName evidence="2">Uncharacterized protein</fullName>
    </submittedName>
</protein>
<gene>
    <name evidence="2" type="ORF">H9624_01265</name>
</gene>
<sequence>MAKDDEDGRSSSTVVRGLRSTVGRESTTFGFSILVTVSFGMLQVTEGTPDVGTIFLFATGAVLSFTLLEAVLSRGFRRPMPQHRSNVLAVGTSLNLVSVLGGLGATWLAGTLLSHPAVWALAPFLAGVVYLLLESLETALGERVLTGAGDEDADDVEP</sequence>
<keyword evidence="1" id="KW-0472">Membrane</keyword>
<dbReference type="RefSeq" id="WP_251838095.1">
    <property type="nucleotide sequence ID" value="NZ_JACSPO010000001.1"/>
</dbReference>
<evidence type="ECO:0000313" key="3">
    <source>
        <dbReference type="Proteomes" id="UP000661894"/>
    </source>
</evidence>
<evidence type="ECO:0000313" key="2">
    <source>
        <dbReference type="EMBL" id="MBD8060948.1"/>
    </source>
</evidence>
<keyword evidence="1" id="KW-1133">Transmembrane helix</keyword>
<feature type="transmembrane region" description="Helical" evidence="1">
    <location>
        <begin position="51"/>
        <end position="73"/>
    </location>
</feature>
<feature type="transmembrane region" description="Helical" evidence="1">
    <location>
        <begin position="116"/>
        <end position="133"/>
    </location>
</feature>
<keyword evidence="1" id="KW-0812">Transmembrane</keyword>
<accession>A0ABR8YY07</accession>
<dbReference type="Proteomes" id="UP000661894">
    <property type="component" value="Unassembled WGS sequence"/>
</dbReference>